<dbReference type="InterPro" id="IPR051633">
    <property type="entry name" value="AceTr"/>
</dbReference>
<feature type="transmembrane region" description="Helical" evidence="7">
    <location>
        <begin position="205"/>
        <end position="230"/>
    </location>
</feature>
<feature type="transmembrane region" description="Helical" evidence="7">
    <location>
        <begin position="62"/>
        <end position="83"/>
    </location>
</feature>
<protein>
    <recommendedName>
        <fullName evidence="10">GPR1/FUN34/yaaH family protein</fullName>
    </recommendedName>
</protein>
<dbReference type="NCBIfam" id="NF038013">
    <property type="entry name" value="AceTr_1"/>
    <property type="match status" value="1"/>
</dbReference>
<dbReference type="PANTHER" id="PTHR31123">
    <property type="entry name" value="ACCUMULATION OF DYADS PROTEIN 2-RELATED"/>
    <property type="match status" value="1"/>
</dbReference>
<keyword evidence="4 7" id="KW-1133">Transmembrane helix</keyword>
<keyword evidence="5 7" id="KW-0472">Membrane</keyword>
<feature type="transmembrane region" description="Helical" evidence="7">
    <location>
        <begin position="116"/>
        <end position="136"/>
    </location>
</feature>
<evidence type="ECO:0000256" key="6">
    <source>
        <dbReference type="SAM" id="MobiDB-lite"/>
    </source>
</evidence>
<dbReference type="EMBL" id="SMRU01000002">
    <property type="protein sequence ID" value="TDG01407.1"/>
    <property type="molecule type" value="Genomic_DNA"/>
</dbReference>
<dbReference type="GO" id="GO:0015123">
    <property type="term" value="F:acetate transmembrane transporter activity"/>
    <property type="evidence" value="ECO:0007669"/>
    <property type="project" value="TreeGrafter"/>
</dbReference>
<name>A0A4R5KZR1_9MICC</name>
<dbReference type="PANTHER" id="PTHR31123:SF1">
    <property type="entry name" value="ACCUMULATION OF DYADS PROTEIN 2-RELATED"/>
    <property type="match status" value="1"/>
</dbReference>
<dbReference type="OrthoDB" id="9787939at2"/>
<evidence type="ECO:0008006" key="10">
    <source>
        <dbReference type="Google" id="ProtNLM"/>
    </source>
</evidence>
<comment type="subcellular location">
    <subcellularLocation>
        <location evidence="1">Membrane</location>
        <topology evidence="1">Multi-pass membrane protein</topology>
    </subcellularLocation>
</comment>
<feature type="transmembrane region" description="Helical" evidence="7">
    <location>
        <begin position="175"/>
        <end position="199"/>
    </location>
</feature>
<keyword evidence="3 7" id="KW-0812">Transmembrane</keyword>
<dbReference type="Proteomes" id="UP000295511">
    <property type="component" value="Unassembled WGS sequence"/>
</dbReference>
<reference evidence="8 9" key="1">
    <citation type="submission" date="2019-03" db="EMBL/GenBank/DDBJ databases">
        <title>Whole genome sequence of Arthrobacter sp JH1-1.</title>
        <authorList>
            <person name="Trinh H.N."/>
        </authorList>
    </citation>
    <scope>NUCLEOTIDE SEQUENCE [LARGE SCALE GENOMIC DNA]</scope>
    <source>
        <strain evidence="8 9">JH1-1</strain>
    </source>
</reference>
<evidence type="ECO:0000256" key="5">
    <source>
        <dbReference type="ARBA" id="ARBA00023136"/>
    </source>
</evidence>
<evidence type="ECO:0000256" key="7">
    <source>
        <dbReference type="SAM" id="Phobius"/>
    </source>
</evidence>
<evidence type="ECO:0000256" key="4">
    <source>
        <dbReference type="ARBA" id="ARBA00022989"/>
    </source>
</evidence>
<evidence type="ECO:0000256" key="1">
    <source>
        <dbReference type="ARBA" id="ARBA00004141"/>
    </source>
</evidence>
<evidence type="ECO:0000256" key="2">
    <source>
        <dbReference type="ARBA" id="ARBA00005587"/>
    </source>
</evidence>
<dbReference type="GO" id="GO:0005886">
    <property type="term" value="C:plasma membrane"/>
    <property type="evidence" value="ECO:0007669"/>
    <property type="project" value="TreeGrafter"/>
</dbReference>
<accession>A0A4R5KZR1</accession>
<comment type="similarity">
    <text evidence="2">Belongs to the acetate uptake transporter (AceTr) (TC 2.A.96) family.</text>
</comment>
<organism evidence="8 9">
    <name type="scientific">Arthrobacter terricola</name>
    <dbReference type="NCBI Taxonomy" id="2547396"/>
    <lineage>
        <taxon>Bacteria</taxon>
        <taxon>Bacillati</taxon>
        <taxon>Actinomycetota</taxon>
        <taxon>Actinomycetes</taxon>
        <taxon>Micrococcales</taxon>
        <taxon>Micrococcaceae</taxon>
        <taxon>Arthrobacter</taxon>
    </lineage>
</organism>
<evidence type="ECO:0000313" key="8">
    <source>
        <dbReference type="EMBL" id="TDG01407.1"/>
    </source>
</evidence>
<proteinExistence type="inferred from homology"/>
<feature type="compositionally biased region" description="Polar residues" evidence="6">
    <location>
        <begin position="24"/>
        <end position="35"/>
    </location>
</feature>
<dbReference type="RefSeq" id="WP_133202667.1">
    <property type="nucleotide sequence ID" value="NZ_SMRU01000002.1"/>
</dbReference>
<dbReference type="InterPro" id="IPR000791">
    <property type="entry name" value="Gpr1/Fun34/SatP-like"/>
</dbReference>
<comment type="caution">
    <text evidence="8">The sequence shown here is derived from an EMBL/GenBank/DDBJ whole genome shotgun (WGS) entry which is preliminary data.</text>
</comment>
<dbReference type="AlphaFoldDB" id="A0A4R5KZR1"/>
<feature type="transmembrane region" description="Helical" evidence="7">
    <location>
        <begin position="89"/>
        <end position="109"/>
    </location>
</feature>
<keyword evidence="9" id="KW-1185">Reference proteome</keyword>
<evidence type="ECO:0000313" key="9">
    <source>
        <dbReference type="Proteomes" id="UP000295511"/>
    </source>
</evidence>
<feature type="transmembrane region" description="Helical" evidence="7">
    <location>
        <begin position="148"/>
        <end position="168"/>
    </location>
</feature>
<evidence type="ECO:0000256" key="3">
    <source>
        <dbReference type="ARBA" id="ARBA00022692"/>
    </source>
</evidence>
<feature type="region of interest" description="Disordered" evidence="6">
    <location>
        <begin position="1"/>
        <end position="35"/>
    </location>
</feature>
<sequence length="240" mass="24814">MSVESTSAAGTFPTGSGRRAETPVPTQSNTASTQAGADPAALAQSTVSTQAATGSAFADPAALGLGAFAMTTFVLSAINAGLIPKADEPVVLGLALFYGGIAQFGAGIWEFANRNVFGATAFCSYGAFWLSFWFLSQFTAANLPAADAGKAVGLYLLGWAIFTAYMTIASWRVSMGVFAVFVFLTLTFIALFIGAFTAASGLTMLGGWLGIITALIAWYCSLAVVANSTFKRTVLSVGRR</sequence>
<dbReference type="Pfam" id="PF01184">
    <property type="entry name" value="Gpr1_Fun34_YaaH"/>
    <property type="match status" value="1"/>
</dbReference>
<gene>
    <name evidence="8" type="ORF">E1809_02625</name>
</gene>